<protein>
    <submittedName>
        <fullName evidence="2">Uncharacterized protein</fullName>
    </submittedName>
</protein>
<evidence type="ECO:0000256" key="1">
    <source>
        <dbReference type="SAM" id="Phobius"/>
    </source>
</evidence>
<reference evidence="2 3" key="1">
    <citation type="submission" date="2017-01" db="EMBL/GenBank/DDBJ databases">
        <authorList>
            <person name="Mah S.A."/>
            <person name="Swanson W.J."/>
            <person name="Moy G.W."/>
            <person name="Vacquier V.D."/>
        </authorList>
    </citation>
    <scope>NUCLEOTIDE SEQUENCE [LARGE SCALE GENOMIC DNA]</scope>
    <source>
        <strain evidence="2 3">DSM 22694</strain>
    </source>
</reference>
<dbReference type="EMBL" id="CP019239">
    <property type="protein sequence ID" value="APW42739.1"/>
    <property type="molecule type" value="Genomic_DNA"/>
</dbReference>
<keyword evidence="1" id="KW-0472">Membrane</keyword>
<keyword evidence="1" id="KW-0812">Transmembrane</keyword>
<evidence type="ECO:0000313" key="2">
    <source>
        <dbReference type="EMBL" id="APW42739.1"/>
    </source>
</evidence>
<evidence type="ECO:0000313" key="3">
    <source>
        <dbReference type="Proteomes" id="UP000186110"/>
    </source>
</evidence>
<dbReference type="eggNOG" id="ENOG50340Z6">
    <property type="taxonomic scope" value="Bacteria"/>
</dbReference>
<proteinExistence type="predicted"/>
<dbReference type="KEGG" id="rsb:RS694_09485"/>
<dbReference type="Proteomes" id="UP000186110">
    <property type="component" value="Chromosome"/>
</dbReference>
<accession>A0A1P8K9R0</accession>
<feature type="transmembrane region" description="Helical" evidence="1">
    <location>
        <begin position="42"/>
        <end position="65"/>
    </location>
</feature>
<keyword evidence="1" id="KW-1133">Transmembrane helix</keyword>
<keyword evidence="3" id="KW-1185">Reference proteome</keyword>
<sequence>MRRIVLCTSVLALPLAFLLWVQWPLRDLVQAHARLANDWGQVVFAIYAAVAVSAATVAGTHLAAHGSTTDTTHGPRWKAWATLLCVAPWAVFLLWVGVPQAWASLTQMEKFPETFTPGYFLLRWALVLLAALALWQSVVQLMRRAAPSA</sequence>
<gene>
    <name evidence="2" type="ORF">RS694_09485</name>
</gene>
<name>A0A1P8K9R0_9BURK</name>
<feature type="transmembrane region" description="Helical" evidence="1">
    <location>
        <begin position="118"/>
        <end position="135"/>
    </location>
</feature>
<dbReference type="RefSeq" id="WP_051391865.1">
    <property type="nucleotide sequence ID" value="NZ_CP019239.1"/>
</dbReference>
<organism evidence="2 3">
    <name type="scientific">Rhodoferax saidenbachensis</name>
    <dbReference type="NCBI Taxonomy" id="1484693"/>
    <lineage>
        <taxon>Bacteria</taxon>
        <taxon>Pseudomonadati</taxon>
        <taxon>Pseudomonadota</taxon>
        <taxon>Betaproteobacteria</taxon>
        <taxon>Burkholderiales</taxon>
        <taxon>Comamonadaceae</taxon>
        <taxon>Rhodoferax</taxon>
    </lineage>
</organism>
<dbReference type="STRING" id="1484693.RS694_09485"/>
<dbReference type="AlphaFoldDB" id="A0A1P8K9R0"/>
<feature type="transmembrane region" description="Helical" evidence="1">
    <location>
        <begin position="77"/>
        <end position="98"/>
    </location>
</feature>